<dbReference type="InterPro" id="IPR020843">
    <property type="entry name" value="ER"/>
</dbReference>
<feature type="domain" description="Enoyl reductase (ER)" evidence="2">
    <location>
        <begin position="71"/>
        <end position="387"/>
    </location>
</feature>
<dbReference type="SUPFAM" id="SSF50129">
    <property type="entry name" value="GroES-like"/>
    <property type="match status" value="1"/>
</dbReference>
<dbReference type="PANTHER" id="PTHR11695:SF294">
    <property type="entry name" value="RETICULON-4-INTERACTING PROTEIN 1, MITOCHONDRIAL"/>
    <property type="match status" value="1"/>
</dbReference>
<dbReference type="InterPro" id="IPR013154">
    <property type="entry name" value="ADH-like_N"/>
</dbReference>
<protein>
    <submittedName>
        <fullName evidence="3">Zinc-binding dehydrogenase</fullName>
    </submittedName>
</protein>
<dbReference type="Gene3D" id="3.40.50.720">
    <property type="entry name" value="NAD(P)-binding Rossmann-like Domain"/>
    <property type="match status" value="1"/>
</dbReference>
<dbReference type="InterPro" id="IPR002364">
    <property type="entry name" value="Quin_OxRdtase/zeta-crystal_CS"/>
</dbReference>
<dbReference type="PANTHER" id="PTHR11695">
    <property type="entry name" value="ALCOHOL DEHYDROGENASE RELATED"/>
    <property type="match status" value="1"/>
</dbReference>
<dbReference type="PROSITE" id="PS01162">
    <property type="entry name" value="QOR_ZETA_CRYSTAL"/>
    <property type="match status" value="1"/>
</dbReference>
<dbReference type="SUPFAM" id="SSF51735">
    <property type="entry name" value="NAD(P)-binding Rossmann-fold domains"/>
    <property type="match status" value="1"/>
</dbReference>
<dbReference type="InterPro" id="IPR036291">
    <property type="entry name" value="NAD(P)-bd_dom_sf"/>
</dbReference>
<dbReference type="GO" id="GO:0016491">
    <property type="term" value="F:oxidoreductase activity"/>
    <property type="evidence" value="ECO:0007669"/>
    <property type="project" value="UniProtKB-KW"/>
</dbReference>
<sequence>MVRVVEGKKASKQSETSFLTWDPIIFIFQIVPQITRPQQSLYSLYQNHLLLNLKMSTCRAWRVPVPGNVTTNLELVSIPRPSADHLDKHAVLVQVVSASIYKGDWWPIELGGVSKIMGSYPRSPGYDFGGYVVAVGRKVTGVKPGDPVFGRMDPFKQGSLAEYIIAPFEGLAVLPPSVSPRLAGTAGTSALAAYQAIAPFVEPGDKVLINGGSGGVGTFGIQIARALGCSVTVTCSTDKVQLCKELGAEDVIDYKNEHVMTALRQRGKVFAHIVDAIGGSPPDLYSHCDDFVLPGKRRHFAQVGGGITGASYVNTVVGVNVPHFMGGARTKMKNIIVTNTHEDMKQIALWMGEGKVQPVIDSTFSFEQVPDAFTRHKKGGMAGKVLIDVATYKE</sequence>
<keyword evidence="4" id="KW-1185">Reference proteome</keyword>
<name>A0A3M7LZ98_9PLEO</name>
<dbReference type="AlphaFoldDB" id="A0A3M7LZ98"/>
<keyword evidence="1" id="KW-0560">Oxidoreductase</keyword>
<gene>
    <name evidence="3" type="ORF">GMOD_00001519</name>
</gene>
<dbReference type="Pfam" id="PF08240">
    <property type="entry name" value="ADH_N"/>
    <property type="match status" value="1"/>
</dbReference>
<dbReference type="EMBL" id="KE747810">
    <property type="protein sequence ID" value="RMZ67575.1"/>
    <property type="molecule type" value="Genomic_DNA"/>
</dbReference>
<dbReference type="CDD" id="cd08267">
    <property type="entry name" value="MDR1"/>
    <property type="match status" value="1"/>
</dbReference>
<proteinExistence type="predicted"/>
<dbReference type="Proteomes" id="UP000265663">
    <property type="component" value="Unassembled WGS sequence"/>
</dbReference>
<dbReference type="SMART" id="SM00829">
    <property type="entry name" value="PKS_ER"/>
    <property type="match status" value="1"/>
</dbReference>
<evidence type="ECO:0000313" key="4">
    <source>
        <dbReference type="Proteomes" id="UP000265663"/>
    </source>
</evidence>
<dbReference type="OrthoDB" id="201656at2759"/>
<dbReference type="InterPro" id="IPR050700">
    <property type="entry name" value="YIM1/Zinc_Alcohol_DH_Fams"/>
</dbReference>
<dbReference type="GO" id="GO:0005739">
    <property type="term" value="C:mitochondrion"/>
    <property type="evidence" value="ECO:0007669"/>
    <property type="project" value="TreeGrafter"/>
</dbReference>
<reference evidence="3 4" key="1">
    <citation type="journal article" date="2014" name="PLoS ONE">
        <title>De novo Genome Assembly of the Fungal Plant Pathogen Pyrenophora semeniperda.</title>
        <authorList>
            <person name="Soliai M.M."/>
            <person name="Meyer S.E."/>
            <person name="Udall J.A."/>
            <person name="Elzinga D.E."/>
            <person name="Hermansen R.A."/>
            <person name="Bodily P.M."/>
            <person name="Hart A.A."/>
            <person name="Coleman C.E."/>
        </authorList>
    </citation>
    <scope>NUCLEOTIDE SEQUENCE [LARGE SCALE GENOMIC DNA]</scope>
    <source>
        <strain evidence="3 4">CCB06</strain>
        <tissue evidence="3">Mycelium</tissue>
    </source>
</reference>
<evidence type="ECO:0000313" key="3">
    <source>
        <dbReference type="EMBL" id="RMZ67575.1"/>
    </source>
</evidence>
<dbReference type="InterPro" id="IPR011032">
    <property type="entry name" value="GroES-like_sf"/>
</dbReference>
<organism evidence="3 4">
    <name type="scientific">Pyrenophora seminiperda CCB06</name>
    <dbReference type="NCBI Taxonomy" id="1302712"/>
    <lineage>
        <taxon>Eukaryota</taxon>
        <taxon>Fungi</taxon>
        <taxon>Dikarya</taxon>
        <taxon>Ascomycota</taxon>
        <taxon>Pezizomycotina</taxon>
        <taxon>Dothideomycetes</taxon>
        <taxon>Pleosporomycetidae</taxon>
        <taxon>Pleosporales</taxon>
        <taxon>Pleosporineae</taxon>
        <taxon>Pleosporaceae</taxon>
        <taxon>Pyrenophora</taxon>
    </lineage>
</organism>
<evidence type="ECO:0000259" key="2">
    <source>
        <dbReference type="SMART" id="SM00829"/>
    </source>
</evidence>
<accession>A0A3M7LZ98</accession>
<dbReference type="Gene3D" id="3.90.180.10">
    <property type="entry name" value="Medium-chain alcohol dehydrogenases, catalytic domain"/>
    <property type="match status" value="1"/>
</dbReference>
<dbReference type="GO" id="GO:0008270">
    <property type="term" value="F:zinc ion binding"/>
    <property type="evidence" value="ECO:0007669"/>
    <property type="project" value="InterPro"/>
</dbReference>
<evidence type="ECO:0000256" key="1">
    <source>
        <dbReference type="ARBA" id="ARBA00023002"/>
    </source>
</evidence>
<dbReference type="Pfam" id="PF13602">
    <property type="entry name" value="ADH_zinc_N_2"/>
    <property type="match status" value="1"/>
</dbReference>